<feature type="signal peptide" evidence="2">
    <location>
        <begin position="1"/>
        <end position="24"/>
    </location>
</feature>
<evidence type="ECO:0000313" key="4">
    <source>
        <dbReference type="Proteomes" id="UP001501666"/>
    </source>
</evidence>
<comment type="caution">
    <text evidence="3">The sequence shown here is derived from an EMBL/GenBank/DDBJ whole genome shotgun (WGS) entry which is preliminary data.</text>
</comment>
<accession>A0ABN3SGM4</accession>
<feature type="chain" id="PRO_5047435037" evidence="2">
    <location>
        <begin position="25"/>
        <end position="289"/>
    </location>
</feature>
<dbReference type="EMBL" id="BAAATE010000016">
    <property type="protein sequence ID" value="GAA2675162.1"/>
    <property type="molecule type" value="Genomic_DNA"/>
</dbReference>
<name>A0ABN3SGM4_9ACTN</name>
<feature type="region of interest" description="Disordered" evidence="1">
    <location>
        <begin position="65"/>
        <end position="92"/>
    </location>
</feature>
<keyword evidence="2" id="KW-0732">Signal</keyword>
<evidence type="ECO:0000313" key="3">
    <source>
        <dbReference type="EMBL" id="GAA2675162.1"/>
    </source>
</evidence>
<sequence length="289" mass="31676">MRFFVAALIAIQTCIIMLSGSASAAPARFTPAADDASAEALPPIMGTYRPGGVIETARWYVAEAHQPKARPHRAQQSPASRSAANRPAGRRVEAPRYEARHVEAPRSEARHVEAARHEARRVEAPRFKARPVEARHAETRTWRTRESAALLSRALPRHAVRVSHAFAIDRLAQEGLSWKSSGHCADRHNRVCTSMQAMRSETLAGVINLKRESGCKIVVTGGTEAGHAPGAFSHAAGYKIDIRHSECVDRHITRTYPKAGVRSDGAALYRSADGALFASESDHWDILFR</sequence>
<protein>
    <submittedName>
        <fullName evidence="3">Uncharacterized protein</fullName>
    </submittedName>
</protein>
<evidence type="ECO:0000256" key="1">
    <source>
        <dbReference type="SAM" id="MobiDB-lite"/>
    </source>
</evidence>
<reference evidence="3 4" key="1">
    <citation type="journal article" date="2019" name="Int. J. Syst. Evol. Microbiol.">
        <title>The Global Catalogue of Microorganisms (GCM) 10K type strain sequencing project: providing services to taxonomists for standard genome sequencing and annotation.</title>
        <authorList>
            <consortium name="The Broad Institute Genomics Platform"/>
            <consortium name="The Broad Institute Genome Sequencing Center for Infectious Disease"/>
            <person name="Wu L."/>
            <person name="Ma J."/>
        </authorList>
    </citation>
    <scope>NUCLEOTIDE SEQUENCE [LARGE SCALE GENOMIC DNA]</scope>
    <source>
        <strain evidence="3 4">JCM 6835</strain>
    </source>
</reference>
<dbReference type="Proteomes" id="UP001501666">
    <property type="component" value="Unassembled WGS sequence"/>
</dbReference>
<evidence type="ECO:0000256" key="2">
    <source>
        <dbReference type="SAM" id="SignalP"/>
    </source>
</evidence>
<gene>
    <name evidence="3" type="ORF">GCM10010412_056690</name>
</gene>
<proteinExistence type="predicted"/>
<organism evidence="3 4">
    <name type="scientific">Nonomuraea recticatena</name>
    <dbReference type="NCBI Taxonomy" id="46178"/>
    <lineage>
        <taxon>Bacteria</taxon>
        <taxon>Bacillati</taxon>
        <taxon>Actinomycetota</taxon>
        <taxon>Actinomycetes</taxon>
        <taxon>Streptosporangiales</taxon>
        <taxon>Streptosporangiaceae</taxon>
        <taxon>Nonomuraea</taxon>
    </lineage>
</organism>
<keyword evidence="4" id="KW-1185">Reference proteome</keyword>
<feature type="compositionally biased region" description="Low complexity" evidence="1">
    <location>
        <begin position="74"/>
        <end position="87"/>
    </location>
</feature>